<evidence type="ECO:0008006" key="3">
    <source>
        <dbReference type="Google" id="ProtNLM"/>
    </source>
</evidence>
<evidence type="ECO:0000313" key="1">
    <source>
        <dbReference type="EMBL" id="NHN25547.1"/>
    </source>
</evidence>
<organism evidence="1 2">
    <name type="scientific">Flavobacterium jejuense</name>
    <dbReference type="NCBI Taxonomy" id="1544455"/>
    <lineage>
        <taxon>Bacteria</taxon>
        <taxon>Pseudomonadati</taxon>
        <taxon>Bacteroidota</taxon>
        <taxon>Flavobacteriia</taxon>
        <taxon>Flavobacteriales</taxon>
        <taxon>Flavobacteriaceae</taxon>
        <taxon>Flavobacterium</taxon>
    </lineage>
</organism>
<accession>A0ABX0IP12</accession>
<evidence type="ECO:0000313" key="2">
    <source>
        <dbReference type="Proteomes" id="UP000817854"/>
    </source>
</evidence>
<comment type="caution">
    <text evidence="1">The sequence shown here is derived from an EMBL/GenBank/DDBJ whole genome shotgun (WGS) entry which is preliminary data.</text>
</comment>
<reference evidence="1" key="1">
    <citation type="submission" date="2019-05" db="EMBL/GenBank/DDBJ databases">
        <authorList>
            <person name="Lianzixin W."/>
        </authorList>
    </citation>
    <scope>NUCLEOTIDE SEQUENCE</scope>
    <source>
        <strain evidence="1">EC11</strain>
    </source>
</reference>
<protein>
    <recommendedName>
        <fullName evidence="3">PepSY domain-containing protein</fullName>
    </recommendedName>
</protein>
<dbReference type="EMBL" id="VEVQ02000004">
    <property type="protein sequence ID" value="NHN25547.1"/>
    <property type="molecule type" value="Genomic_DNA"/>
</dbReference>
<gene>
    <name evidence="1" type="ORF">FIA58_007645</name>
</gene>
<proteinExistence type="predicted"/>
<sequence>MISKEKAKVIIENYIKNKKLPYIELLNDVNKINLKKNNEIAYGKKKGETTDVYTYRYVIMGVQDKEGQIVYIDAKTGELLYILTHHWYIDIED</sequence>
<reference evidence="1" key="2">
    <citation type="submission" date="2020-02" db="EMBL/GenBank/DDBJ databases">
        <title>Flavobacterium profundi sp. nov., isolated from a deep-sea seamount.</title>
        <authorList>
            <person name="Zhang D.-C."/>
        </authorList>
    </citation>
    <scope>NUCLEOTIDE SEQUENCE</scope>
    <source>
        <strain evidence="1">EC11</strain>
    </source>
</reference>
<dbReference type="Proteomes" id="UP000817854">
    <property type="component" value="Unassembled WGS sequence"/>
</dbReference>
<keyword evidence="2" id="KW-1185">Reference proteome</keyword>
<dbReference type="RefSeq" id="WP_140961816.1">
    <property type="nucleotide sequence ID" value="NZ_VEVQ02000004.1"/>
</dbReference>
<name>A0ABX0IP12_9FLAO</name>